<dbReference type="EMBL" id="DS985217">
    <property type="protein sequence ID" value="EEY17766.1"/>
    <property type="molecule type" value="Genomic_DNA"/>
</dbReference>
<dbReference type="RefSeq" id="XP_003005922.1">
    <property type="nucleotide sequence ID" value="XM_003005876.1"/>
</dbReference>
<dbReference type="HOGENOM" id="CLU_2135424_0_0_1"/>
<proteinExistence type="predicted"/>
<dbReference type="GeneID" id="9536868"/>
<organism evidence="3">
    <name type="scientific">Verticillium alfalfae (strain VaMs.102 / ATCC MYA-4576 / FGSC 10136)</name>
    <name type="common">Verticillium wilt of alfalfa</name>
    <name type="synonym">Verticillium albo-atrum</name>
    <dbReference type="NCBI Taxonomy" id="526221"/>
    <lineage>
        <taxon>Eukaryota</taxon>
        <taxon>Fungi</taxon>
        <taxon>Dikarya</taxon>
        <taxon>Ascomycota</taxon>
        <taxon>Pezizomycotina</taxon>
        <taxon>Sordariomycetes</taxon>
        <taxon>Hypocreomycetidae</taxon>
        <taxon>Glomerellales</taxon>
        <taxon>Plectosphaerellaceae</taxon>
        <taxon>Verticillium</taxon>
    </lineage>
</organism>
<evidence type="ECO:0000313" key="2">
    <source>
        <dbReference type="EMBL" id="EEY17766.1"/>
    </source>
</evidence>
<protein>
    <submittedName>
        <fullName evidence="2">Predicted protein</fullName>
    </submittedName>
</protein>
<reference evidence="3" key="1">
    <citation type="journal article" date="2011" name="PLoS Pathog.">
        <title>Comparative genomics yields insights into niche adaptation of plant vascular wilt pathogens.</title>
        <authorList>
            <person name="Klosterman S.J."/>
            <person name="Subbarao K.V."/>
            <person name="Kang S."/>
            <person name="Veronese P."/>
            <person name="Gold S.E."/>
            <person name="Thomma B.P.H.J."/>
            <person name="Chen Z."/>
            <person name="Henrissat B."/>
            <person name="Lee Y.-H."/>
            <person name="Park J."/>
            <person name="Garcia-Pedrajas M.D."/>
            <person name="Barbara D.J."/>
            <person name="Anchieta A."/>
            <person name="de Jonge R."/>
            <person name="Santhanam P."/>
            <person name="Maruthachalam K."/>
            <person name="Atallah Z."/>
            <person name="Amyotte S.G."/>
            <person name="Paz Z."/>
            <person name="Inderbitzin P."/>
            <person name="Hayes R.J."/>
            <person name="Heiman D.I."/>
            <person name="Young S."/>
            <person name="Zeng Q."/>
            <person name="Engels R."/>
            <person name="Galagan J."/>
            <person name="Cuomo C.A."/>
            <person name="Dobinson K.F."/>
            <person name="Ma L.-J."/>
        </authorList>
    </citation>
    <scope>NUCLEOTIDE SEQUENCE [LARGE SCALE GENOMIC DNA]</scope>
    <source>
        <strain evidence="3">VaMs.102 / ATCC MYA-4576 / FGSC 10136</strain>
    </source>
</reference>
<feature type="compositionally biased region" description="Basic and acidic residues" evidence="1">
    <location>
        <begin position="91"/>
        <end position="101"/>
    </location>
</feature>
<dbReference type="Proteomes" id="UP000008698">
    <property type="component" value="Unassembled WGS sequence"/>
</dbReference>
<feature type="region of interest" description="Disordered" evidence="1">
    <location>
        <begin position="91"/>
        <end position="113"/>
    </location>
</feature>
<keyword evidence="3" id="KW-1185">Reference proteome</keyword>
<name>C9SEY0_VERA1</name>
<sequence length="113" mass="12845">MSLKEVSGSSVASGVRTAIRQVEKHVEVYNSFLVAQSTDGLPRLQDDLQQVLDFLNDLDKKQKNDSSDQDEPSKLNPAELMKHIGDMAMKLEKGNEKEKSQPWRCNRISSNRW</sequence>
<dbReference type="KEGG" id="val:VDBG_03875"/>
<accession>C9SEY0</accession>
<gene>
    <name evidence="2" type="ORF">VDBG_03875</name>
</gene>
<dbReference type="AlphaFoldDB" id="C9SEY0"/>
<evidence type="ECO:0000313" key="3">
    <source>
        <dbReference type="Proteomes" id="UP000008698"/>
    </source>
</evidence>
<evidence type="ECO:0000256" key="1">
    <source>
        <dbReference type="SAM" id="MobiDB-lite"/>
    </source>
</evidence>